<dbReference type="InterPro" id="IPR007484">
    <property type="entry name" value="Peptidase_M28"/>
</dbReference>
<dbReference type="RefSeq" id="WP_381501117.1">
    <property type="nucleotide sequence ID" value="NZ_JBHUOM010000004.1"/>
</dbReference>
<feature type="domain" description="Peptidase M28" evidence="1">
    <location>
        <begin position="319"/>
        <end position="540"/>
    </location>
</feature>
<dbReference type="PANTHER" id="PTHR12147">
    <property type="entry name" value="METALLOPEPTIDASE M28 FAMILY MEMBER"/>
    <property type="match status" value="1"/>
</dbReference>
<dbReference type="InterPro" id="IPR046450">
    <property type="entry name" value="PA_dom_sf"/>
</dbReference>
<evidence type="ECO:0000313" key="3">
    <source>
        <dbReference type="Proteomes" id="UP001597512"/>
    </source>
</evidence>
<accession>A0ABW6AKI0</accession>
<protein>
    <submittedName>
        <fullName evidence="2">M28 family metallopeptidase</fullName>
        <ecNumber evidence="2">3.4.-.-</ecNumber>
    </submittedName>
</protein>
<keyword evidence="3" id="KW-1185">Reference proteome</keyword>
<dbReference type="CDD" id="cd04820">
    <property type="entry name" value="PA_M28_1_1"/>
    <property type="match status" value="1"/>
</dbReference>
<organism evidence="2 3">
    <name type="scientific">Spirosoma flavum</name>
    <dbReference type="NCBI Taxonomy" id="2048557"/>
    <lineage>
        <taxon>Bacteria</taxon>
        <taxon>Pseudomonadati</taxon>
        <taxon>Bacteroidota</taxon>
        <taxon>Cytophagia</taxon>
        <taxon>Cytophagales</taxon>
        <taxon>Cytophagaceae</taxon>
        <taxon>Spirosoma</taxon>
    </lineage>
</organism>
<evidence type="ECO:0000313" key="2">
    <source>
        <dbReference type="EMBL" id="MFD2934670.1"/>
    </source>
</evidence>
<dbReference type="EC" id="3.4.-.-" evidence="2"/>
<dbReference type="PANTHER" id="PTHR12147:SF26">
    <property type="entry name" value="PEPTIDASE M28 DOMAIN-CONTAINING PROTEIN"/>
    <property type="match status" value="1"/>
</dbReference>
<keyword evidence="2" id="KW-0378">Hydrolase</keyword>
<reference evidence="3" key="1">
    <citation type="journal article" date="2019" name="Int. J. Syst. Evol. Microbiol.">
        <title>The Global Catalogue of Microorganisms (GCM) 10K type strain sequencing project: providing services to taxonomists for standard genome sequencing and annotation.</title>
        <authorList>
            <consortium name="The Broad Institute Genomics Platform"/>
            <consortium name="The Broad Institute Genome Sequencing Center for Infectious Disease"/>
            <person name="Wu L."/>
            <person name="Ma J."/>
        </authorList>
    </citation>
    <scope>NUCLEOTIDE SEQUENCE [LARGE SCALE GENOMIC DNA]</scope>
    <source>
        <strain evidence="3">KCTC 52490</strain>
    </source>
</reference>
<gene>
    <name evidence="2" type="ORF">ACFS25_12820</name>
</gene>
<dbReference type="SUPFAM" id="SSF53187">
    <property type="entry name" value="Zn-dependent exopeptidases"/>
    <property type="match status" value="1"/>
</dbReference>
<comment type="caution">
    <text evidence="2">The sequence shown here is derived from an EMBL/GenBank/DDBJ whole genome shotgun (WGS) entry which is preliminary data.</text>
</comment>
<dbReference type="Proteomes" id="UP001597512">
    <property type="component" value="Unassembled WGS sequence"/>
</dbReference>
<dbReference type="GO" id="GO:0016787">
    <property type="term" value="F:hydrolase activity"/>
    <property type="evidence" value="ECO:0007669"/>
    <property type="project" value="UniProtKB-KW"/>
</dbReference>
<dbReference type="Gene3D" id="3.50.30.30">
    <property type="match status" value="1"/>
</dbReference>
<proteinExistence type="predicted"/>
<evidence type="ECO:0000259" key="1">
    <source>
        <dbReference type="Pfam" id="PF04389"/>
    </source>
</evidence>
<dbReference type="Gene3D" id="3.40.630.10">
    <property type="entry name" value="Zn peptidases"/>
    <property type="match status" value="2"/>
</dbReference>
<dbReference type="EMBL" id="JBHUOM010000004">
    <property type="protein sequence ID" value="MFD2934670.1"/>
    <property type="molecule type" value="Genomic_DNA"/>
</dbReference>
<name>A0ABW6AKI0_9BACT</name>
<dbReference type="Pfam" id="PF04389">
    <property type="entry name" value="Peptidase_M28"/>
    <property type="match status" value="1"/>
</dbReference>
<dbReference type="SUPFAM" id="SSF52025">
    <property type="entry name" value="PA domain"/>
    <property type="match status" value="1"/>
</dbReference>
<dbReference type="InterPro" id="IPR045175">
    <property type="entry name" value="M28_fam"/>
</dbReference>
<sequence>MKTLSLSYTKSLNKFVQIPLKIKLLTLLLSLAGSIGVAQPNLIPADAQKAARSVRPEAIEAHMRYLADDKLAGRKPGSQGYELAAQYVEKQFKTLGFKPHGQNGTFRQAVPLRKAQVREEASSLALIQDGKEQSLIYGKNFILSPNFGQTSSDVSAPIVFVGFGVSAPELGYDDYSGVDVRGKIVACFNGAPSTFPSNQRAYSSSAKQEVAAAHGAIGLITFSLPTDVSARVEANAPRNRQAIYRWTDLQGRAQRTFPQLRVIASMGDSTTRILFTKAPKTFEQARLNANQNKPQAFPMNVSLRAHTQTELSDGLVGENIVSLLPGSDPKLKDEYVVYVSHLDHLGIGRPIKGASTPGDSIYNGAHDNASGVAINLEAARLFASLPKSPRRSILFVAVTGEEMGLLGSDYFASNPTVPKNKIVANLCLDMPFFFHPLLDIVPYGSEHSSMKMAVESAAKFVGVQIAKDPIPEQAVFMRSDHFSFVRQGIPAIYIKSGSTTGDDRNGTKLNLDWRATIYHTPQDDMNQPFDWNAAARHVQLQFLIGYLTAESDTRPVWNAGDFFGTKFGSPTANKPK</sequence>